<protein>
    <recommendedName>
        <fullName evidence="1">Transposase-like Mu C-terminal domain-containing protein</fullName>
    </recommendedName>
</protein>
<keyword evidence="3" id="KW-1185">Reference proteome</keyword>
<sequence length="86" mass="10021">MQRDGIHFQGQRYLAPTLAPFVGHTITIRYDPRDISEIRVYDRDTFICTAIDEAHPNLRLSLRDIEKAITEHRQRAPNFTLASTLR</sequence>
<name>A0ABP7KM64_9MICO</name>
<comment type="caution">
    <text evidence="2">The sequence shown here is derived from an EMBL/GenBank/DDBJ whole genome shotgun (WGS) entry which is preliminary data.</text>
</comment>
<dbReference type="Proteomes" id="UP001501803">
    <property type="component" value="Unassembled WGS sequence"/>
</dbReference>
<dbReference type="Gene3D" id="2.30.30.130">
    <property type="entry name" value="Transposase, Mu, C-terminal"/>
    <property type="match status" value="1"/>
</dbReference>
<dbReference type="Pfam" id="PF09299">
    <property type="entry name" value="Mu-transpos_C"/>
    <property type="match status" value="1"/>
</dbReference>
<dbReference type="InterPro" id="IPR009004">
    <property type="entry name" value="Transposase_Mu_C"/>
</dbReference>
<proteinExistence type="predicted"/>
<dbReference type="EMBL" id="BAABCN010000006">
    <property type="protein sequence ID" value="GAA3880013.1"/>
    <property type="molecule type" value="Genomic_DNA"/>
</dbReference>
<evidence type="ECO:0000313" key="2">
    <source>
        <dbReference type="EMBL" id="GAA3880013.1"/>
    </source>
</evidence>
<feature type="domain" description="Transposase-like Mu C-terminal" evidence="1">
    <location>
        <begin position="2"/>
        <end position="49"/>
    </location>
</feature>
<dbReference type="RefSeq" id="WP_345066494.1">
    <property type="nucleotide sequence ID" value="NZ_BAABCN010000006.1"/>
</dbReference>
<organism evidence="2 3">
    <name type="scientific">Leifsonia kafniensis</name>
    <dbReference type="NCBI Taxonomy" id="475957"/>
    <lineage>
        <taxon>Bacteria</taxon>
        <taxon>Bacillati</taxon>
        <taxon>Actinomycetota</taxon>
        <taxon>Actinomycetes</taxon>
        <taxon>Micrococcales</taxon>
        <taxon>Microbacteriaceae</taxon>
        <taxon>Leifsonia</taxon>
    </lineage>
</organism>
<dbReference type="InterPro" id="IPR015378">
    <property type="entry name" value="Transposase-like_Mu_C"/>
</dbReference>
<dbReference type="SUPFAM" id="SSF50610">
    <property type="entry name" value="mu transposase, C-terminal domain"/>
    <property type="match status" value="1"/>
</dbReference>
<gene>
    <name evidence="2" type="ORF">GCM10022381_22850</name>
</gene>
<evidence type="ECO:0000259" key="1">
    <source>
        <dbReference type="Pfam" id="PF09299"/>
    </source>
</evidence>
<evidence type="ECO:0000313" key="3">
    <source>
        <dbReference type="Proteomes" id="UP001501803"/>
    </source>
</evidence>
<accession>A0ABP7KM64</accession>
<reference evidence="3" key="1">
    <citation type="journal article" date="2019" name="Int. J. Syst. Evol. Microbiol.">
        <title>The Global Catalogue of Microorganisms (GCM) 10K type strain sequencing project: providing services to taxonomists for standard genome sequencing and annotation.</title>
        <authorList>
            <consortium name="The Broad Institute Genomics Platform"/>
            <consortium name="The Broad Institute Genome Sequencing Center for Infectious Disease"/>
            <person name="Wu L."/>
            <person name="Ma J."/>
        </authorList>
    </citation>
    <scope>NUCLEOTIDE SEQUENCE [LARGE SCALE GENOMIC DNA]</scope>
    <source>
        <strain evidence="3">JCM 17021</strain>
    </source>
</reference>